<dbReference type="Pfam" id="PF10187">
    <property type="entry name" value="FAM192A_Fyv6_N"/>
    <property type="match status" value="1"/>
</dbReference>
<gene>
    <name evidence="5" type="primary">PSME3IP1</name>
    <name evidence="5" type="synonym">psme3ip1</name>
</gene>
<dbReference type="Ensembl" id="ENSSFOT00015018570.2">
    <property type="protein sequence ID" value="ENSSFOP00015018357.2"/>
    <property type="gene ID" value="ENSSFOG00015011789.2"/>
</dbReference>
<dbReference type="InterPro" id="IPR039845">
    <property type="entry name" value="FAM192A"/>
</dbReference>
<feature type="region of interest" description="Disordered" evidence="3">
    <location>
        <begin position="1"/>
        <end position="63"/>
    </location>
</feature>
<reference evidence="5 6" key="1">
    <citation type="submission" date="2019-04" db="EMBL/GenBank/DDBJ databases">
        <authorList>
            <consortium name="Wellcome Sanger Institute Data Sharing"/>
        </authorList>
    </citation>
    <scope>NUCLEOTIDE SEQUENCE [LARGE SCALE GENOMIC DNA]</scope>
</reference>
<keyword evidence="2" id="KW-0539">Nucleus</keyword>
<dbReference type="GO" id="GO:0005634">
    <property type="term" value="C:nucleus"/>
    <property type="evidence" value="ECO:0007669"/>
    <property type="project" value="UniProtKB-SubCell"/>
</dbReference>
<organism evidence="5 6">
    <name type="scientific">Scleropages formosus</name>
    <name type="common">Asian bonytongue</name>
    <name type="synonym">Osteoglossum formosum</name>
    <dbReference type="NCBI Taxonomy" id="113540"/>
    <lineage>
        <taxon>Eukaryota</taxon>
        <taxon>Metazoa</taxon>
        <taxon>Chordata</taxon>
        <taxon>Craniata</taxon>
        <taxon>Vertebrata</taxon>
        <taxon>Euteleostomi</taxon>
        <taxon>Actinopterygii</taxon>
        <taxon>Neopterygii</taxon>
        <taxon>Teleostei</taxon>
        <taxon>Osteoglossocephala</taxon>
        <taxon>Osteoglossomorpha</taxon>
        <taxon>Osteoglossiformes</taxon>
        <taxon>Osteoglossidae</taxon>
        <taxon>Scleropages</taxon>
    </lineage>
</organism>
<keyword evidence="6" id="KW-1185">Reference proteome</keyword>
<protein>
    <submittedName>
        <fullName evidence="5">Proteasome activator subunit 3 interacting protein 1</fullName>
    </submittedName>
</protein>
<comment type="subcellular location">
    <subcellularLocation>
        <location evidence="1">Nucleus</location>
    </subcellularLocation>
</comment>
<evidence type="ECO:0000256" key="3">
    <source>
        <dbReference type="SAM" id="MobiDB-lite"/>
    </source>
</evidence>
<proteinExistence type="predicted"/>
<evidence type="ECO:0000259" key="4">
    <source>
        <dbReference type="Pfam" id="PF10187"/>
    </source>
</evidence>
<dbReference type="PANTHER" id="PTHR13495">
    <property type="entry name" value="NEFA-INTERACTING NUCLEAR PROTEIN NIP30"/>
    <property type="match status" value="1"/>
</dbReference>
<evidence type="ECO:0000313" key="6">
    <source>
        <dbReference type="Proteomes" id="UP000694397"/>
    </source>
</evidence>
<feature type="domain" description="FAM192A/Fyv6 N-terminal" evidence="4">
    <location>
        <begin position="1"/>
        <end position="39"/>
    </location>
</feature>
<evidence type="ECO:0000256" key="1">
    <source>
        <dbReference type="ARBA" id="ARBA00004123"/>
    </source>
</evidence>
<name>A0A8C9V3K1_SCLFO</name>
<reference evidence="5" key="2">
    <citation type="submission" date="2025-08" db="UniProtKB">
        <authorList>
            <consortium name="Ensembl"/>
        </authorList>
    </citation>
    <scope>IDENTIFICATION</scope>
</reference>
<feature type="compositionally biased region" description="Basic and acidic residues" evidence="3">
    <location>
        <begin position="24"/>
        <end position="39"/>
    </location>
</feature>
<dbReference type="Proteomes" id="UP000694397">
    <property type="component" value="Chromosome 1"/>
</dbReference>
<dbReference type="GeneTree" id="ENSGT00500000044916"/>
<evidence type="ECO:0000313" key="5">
    <source>
        <dbReference type="Ensembl" id="ENSSFOP00015018357.2"/>
    </source>
</evidence>
<dbReference type="InterPro" id="IPR019331">
    <property type="entry name" value="FAM192A/Fyv6_N"/>
</dbReference>
<reference evidence="5" key="3">
    <citation type="submission" date="2025-09" db="UniProtKB">
        <authorList>
            <consortium name="Ensembl"/>
        </authorList>
    </citation>
    <scope>IDENTIFICATION</scope>
</reference>
<sequence>MVRGLNEDESNFLDEVSRQQSLLEKQRREEELQELKEYRISFPSQSKKEPGKRAGPHPTENRNVLSQAHLLAGAVKRRRPRGHEVFIAADSVTAAGDGKQVPVMGVVLPSAAVCVGILPGLGAYSGSSDSDSTSDSEVTLEKSIKREFSVCDFSTKHNCD</sequence>
<dbReference type="AlphaFoldDB" id="A0A8C9V3K1"/>
<accession>A0A8C9V3K1</accession>
<evidence type="ECO:0000256" key="2">
    <source>
        <dbReference type="ARBA" id="ARBA00023242"/>
    </source>
</evidence>
<dbReference type="PANTHER" id="PTHR13495:SF0">
    <property type="entry name" value="PSME3-INTERACTING PROTEIN"/>
    <property type="match status" value="1"/>
</dbReference>